<accession>A0A0J7P0R8</accession>
<evidence type="ECO:0000256" key="1">
    <source>
        <dbReference type="ARBA" id="ARBA00022801"/>
    </source>
</evidence>
<keyword evidence="6" id="KW-1185">Reference proteome</keyword>
<reference evidence="5 6" key="1">
    <citation type="submission" date="2015-04" db="EMBL/GenBank/DDBJ databases">
        <title>Lasius niger genome sequencing.</title>
        <authorList>
            <person name="Konorov E.A."/>
            <person name="Nikitin M.A."/>
            <person name="Kirill M.V."/>
            <person name="Chang P."/>
        </authorList>
    </citation>
    <scope>NUCLEOTIDE SEQUENCE [LARGE SCALE GENOMIC DNA]</scope>
    <source>
        <tissue evidence="5">Whole</tissue>
    </source>
</reference>
<evidence type="ECO:0000313" key="5">
    <source>
        <dbReference type="EMBL" id="KMQ98235.1"/>
    </source>
</evidence>
<dbReference type="PaxDb" id="67767-A0A0J7P0R8"/>
<evidence type="ECO:0000256" key="3">
    <source>
        <dbReference type="ARBA" id="ARBA00023098"/>
    </source>
</evidence>
<dbReference type="GO" id="GO:0016298">
    <property type="term" value="F:lipase activity"/>
    <property type="evidence" value="ECO:0007669"/>
    <property type="project" value="TreeGrafter"/>
</dbReference>
<keyword evidence="1" id="KW-0378">Hydrolase</keyword>
<protein>
    <submittedName>
        <fullName evidence="5">Sn1-specific diacylglycerol lipase alpha isoform x1</fullName>
    </submittedName>
</protein>
<proteinExistence type="predicted"/>
<dbReference type="EMBL" id="LBMM01000489">
    <property type="protein sequence ID" value="KMQ98235.1"/>
    <property type="molecule type" value="Genomic_DNA"/>
</dbReference>
<dbReference type="OrthoDB" id="438440at2759"/>
<evidence type="ECO:0000313" key="6">
    <source>
        <dbReference type="Proteomes" id="UP000036403"/>
    </source>
</evidence>
<feature type="region of interest" description="Disordered" evidence="4">
    <location>
        <begin position="49"/>
        <end position="87"/>
    </location>
</feature>
<dbReference type="GO" id="GO:0019369">
    <property type="term" value="P:arachidonate metabolic process"/>
    <property type="evidence" value="ECO:0007669"/>
    <property type="project" value="TreeGrafter"/>
</dbReference>
<dbReference type="PANTHER" id="PTHR45792:SF8">
    <property type="entry name" value="DIACYLGLYCEROL LIPASE-ALPHA"/>
    <property type="match status" value="1"/>
</dbReference>
<evidence type="ECO:0000256" key="4">
    <source>
        <dbReference type="SAM" id="MobiDB-lite"/>
    </source>
</evidence>
<feature type="compositionally biased region" description="Low complexity" evidence="4">
    <location>
        <begin position="49"/>
        <end position="63"/>
    </location>
</feature>
<dbReference type="GO" id="GO:0046340">
    <property type="term" value="P:diacylglycerol catabolic process"/>
    <property type="evidence" value="ECO:0007669"/>
    <property type="project" value="TreeGrafter"/>
</dbReference>
<organism evidence="5 6">
    <name type="scientific">Lasius niger</name>
    <name type="common">Black garden ant</name>
    <dbReference type="NCBI Taxonomy" id="67767"/>
    <lineage>
        <taxon>Eukaryota</taxon>
        <taxon>Metazoa</taxon>
        <taxon>Ecdysozoa</taxon>
        <taxon>Arthropoda</taxon>
        <taxon>Hexapoda</taxon>
        <taxon>Insecta</taxon>
        <taxon>Pterygota</taxon>
        <taxon>Neoptera</taxon>
        <taxon>Endopterygota</taxon>
        <taxon>Hymenoptera</taxon>
        <taxon>Apocrita</taxon>
        <taxon>Aculeata</taxon>
        <taxon>Formicoidea</taxon>
        <taxon>Formicidae</taxon>
        <taxon>Formicinae</taxon>
        <taxon>Lasius</taxon>
        <taxon>Lasius</taxon>
    </lineage>
</organism>
<keyword evidence="3" id="KW-0443">Lipid metabolism</keyword>
<comment type="caution">
    <text evidence="5">The sequence shown here is derived from an EMBL/GenBank/DDBJ whole genome shotgun (WGS) entry which is preliminary data.</text>
</comment>
<dbReference type="Proteomes" id="UP000036403">
    <property type="component" value="Unassembled WGS sequence"/>
</dbReference>
<evidence type="ECO:0000256" key="2">
    <source>
        <dbReference type="ARBA" id="ARBA00022963"/>
    </source>
</evidence>
<name>A0A0J7P0R8_LASNI</name>
<gene>
    <name evidence="5" type="ORF">RF55_1404</name>
</gene>
<dbReference type="AlphaFoldDB" id="A0A0J7P0R8"/>
<keyword evidence="2" id="KW-0442">Lipid degradation</keyword>
<dbReference type="InterPro" id="IPR052214">
    <property type="entry name" value="DAG_Lipase-Related"/>
</dbReference>
<dbReference type="PANTHER" id="PTHR45792">
    <property type="entry name" value="DIACYLGLYCEROL LIPASE HOMOLOG-RELATED"/>
    <property type="match status" value="1"/>
</dbReference>
<sequence length="135" mass="15286">MLSKREPVYQALWADPCDFDEVLISPVMIQDHMPDNMLHALNKVSQDAIARQQARRSQAPLSRTPSVKPGHYEPLEETTDGPDVPHEAVQRDRIIRNANQEAVLNGSDCARVRPSTSIVVDVEVHERRETLPETR</sequence>